<proteinExistence type="predicted"/>
<keyword evidence="2" id="KW-1185">Reference proteome</keyword>
<organism evidence="1 2">
    <name type="scientific">Necator americanus</name>
    <name type="common">Human hookworm</name>
    <dbReference type="NCBI Taxonomy" id="51031"/>
    <lineage>
        <taxon>Eukaryota</taxon>
        <taxon>Metazoa</taxon>
        <taxon>Ecdysozoa</taxon>
        <taxon>Nematoda</taxon>
        <taxon>Chromadorea</taxon>
        <taxon>Rhabditida</taxon>
        <taxon>Rhabditina</taxon>
        <taxon>Rhabditomorpha</taxon>
        <taxon>Strongyloidea</taxon>
        <taxon>Ancylostomatidae</taxon>
        <taxon>Bunostominae</taxon>
        <taxon>Necator</taxon>
    </lineage>
</organism>
<accession>A0ABR1DTW6</accession>
<evidence type="ECO:0000313" key="1">
    <source>
        <dbReference type="EMBL" id="KAK6753867.1"/>
    </source>
</evidence>
<gene>
    <name evidence="1" type="primary">Necator_chrV.g17866</name>
    <name evidence="1" type="ORF">RB195_013076</name>
</gene>
<reference evidence="1 2" key="1">
    <citation type="submission" date="2023-08" db="EMBL/GenBank/DDBJ databases">
        <title>A Necator americanus chromosomal reference genome.</title>
        <authorList>
            <person name="Ilik V."/>
            <person name="Petrzelkova K.J."/>
            <person name="Pardy F."/>
            <person name="Fuh T."/>
            <person name="Niatou-Singa F.S."/>
            <person name="Gouil Q."/>
            <person name="Baker L."/>
            <person name="Ritchie M.E."/>
            <person name="Jex A.R."/>
            <person name="Gazzola D."/>
            <person name="Li H."/>
            <person name="Toshio Fujiwara R."/>
            <person name="Zhan B."/>
            <person name="Aroian R.V."/>
            <person name="Pafco B."/>
            <person name="Schwarz E.M."/>
        </authorList>
    </citation>
    <scope>NUCLEOTIDE SEQUENCE [LARGE SCALE GENOMIC DNA]</scope>
    <source>
        <strain evidence="1 2">Aroian</strain>
        <tissue evidence="1">Whole animal</tissue>
    </source>
</reference>
<name>A0ABR1DTW6_NECAM</name>
<dbReference type="Proteomes" id="UP001303046">
    <property type="component" value="Unassembled WGS sequence"/>
</dbReference>
<sequence length="270" mass="30683">MEAMDERHLLDIVDNVEEVRRRTDQDEVTPPTERRVEVFLGTCDSRGVSGVGVHVYTNMAMNVDSFKRFITQIGRLRLRRCGSTPALTNFVAHAPTSSYEEEEVEVFYMDLEKFYREDHTFYKVIIGDVNVKSGTGRTPEELHIGIHDFQWIESPPLHAGRGSHPMKGLIMKLTTSSSVKELIRQLEAARAAGNEEDTSELAKLSGEAIKESLKERRAEMLAEVGDTEKNVRYSRWNFANRNTIMTALRTPGGTTTASRRGMKKIIHDFY</sequence>
<dbReference type="EMBL" id="JAVFWL010000005">
    <property type="protein sequence ID" value="KAK6753867.1"/>
    <property type="molecule type" value="Genomic_DNA"/>
</dbReference>
<evidence type="ECO:0000313" key="2">
    <source>
        <dbReference type="Proteomes" id="UP001303046"/>
    </source>
</evidence>
<protein>
    <submittedName>
        <fullName evidence="1">Uncharacterized protein</fullName>
    </submittedName>
</protein>
<comment type="caution">
    <text evidence="1">The sequence shown here is derived from an EMBL/GenBank/DDBJ whole genome shotgun (WGS) entry which is preliminary data.</text>
</comment>